<dbReference type="RefSeq" id="WP_371149758.1">
    <property type="nucleotide sequence ID" value="NZ_JBFSOO010000001.1"/>
</dbReference>
<dbReference type="InterPro" id="IPR010982">
    <property type="entry name" value="Lambda_DNA-bd_dom_sf"/>
</dbReference>
<name>A0ABV4JPX0_9BACT</name>
<dbReference type="CDD" id="cd00093">
    <property type="entry name" value="HTH_XRE"/>
    <property type="match status" value="1"/>
</dbReference>
<comment type="caution">
    <text evidence="1">The sequence shown here is derived from an EMBL/GenBank/DDBJ whole genome shotgun (WGS) entry which is preliminary data.</text>
</comment>
<keyword evidence="2" id="KW-1185">Reference proteome</keyword>
<dbReference type="SUPFAM" id="SSF47413">
    <property type="entry name" value="lambda repressor-like DNA-binding domains"/>
    <property type="match status" value="1"/>
</dbReference>
<reference evidence="1 2" key="1">
    <citation type="submission" date="2024-07" db="EMBL/GenBank/DDBJ databases">
        <title>Active virus-host system and metabolic interactions in a Lokiarchaeon culture.</title>
        <authorList>
            <person name="Ponce Toledo R.I."/>
            <person name="Rodrigues Oliveira T."/>
            <person name="Schleper C."/>
        </authorList>
    </citation>
    <scope>NUCLEOTIDE SEQUENCE [LARGE SCALE GENOMIC DNA]</scope>
    <source>
        <strain evidence="1 2">B35</strain>
    </source>
</reference>
<accession>A0ABV4JPX0</accession>
<evidence type="ECO:0000313" key="2">
    <source>
        <dbReference type="Proteomes" id="UP001568358"/>
    </source>
</evidence>
<proteinExistence type="predicted"/>
<dbReference type="EMBL" id="JBFSOO010000001">
    <property type="protein sequence ID" value="MEZ6852087.1"/>
    <property type="molecule type" value="Genomic_DNA"/>
</dbReference>
<gene>
    <name evidence="1" type="ORF">AB2Z07_00840</name>
</gene>
<protein>
    <submittedName>
        <fullName evidence="1">Helix-turn-helix domain-containing protein</fullName>
    </submittedName>
</protein>
<sequence length="82" mass="9481">MKNVIEEYRLENHFSFAEIARRCRLDSTAVLRHCKGERKIGGEAALRYHVNLGIPLDELRPELFAQGKPVEVTHFNTSCQNR</sequence>
<evidence type="ECO:0000313" key="1">
    <source>
        <dbReference type="EMBL" id="MEZ6852087.1"/>
    </source>
</evidence>
<dbReference type="InterPro" id="IPR001387">
    <property type="entry name" value="Cro/C1-type_HTH"/>
</dbReference>
<organism evidence="1 2">
    <name type="scientific">Halodesulfovibrio aestuarii</name>
    <dbReference type="NCBI Taxonomy" id="126333"/>
    <lineage>
        <taxon>Bacteria</taxon>
        <taxon>Pseudomonadati</taxon>
        <taxon>Thermodesulfobacteriota</taxon>
        <taxon>Desulfovibrionia</taxon>
        <taxon>Desulfovibrionales</taxon>
        <taxon>Desulfovibrionaceae</taxon>
        <taxon>Halodesulfovibrio</taxon>
    </lineage>
</organism>
<dbReference type="Proteomes" id="UP001568358">
    <property type="component" value="Unassembled WGS sequence"/>
</dbReference>